<evidence type="ECO:0000256" key="1">
    <source>
        <dbReference type="SAM" id="SignalP"/>
    </source>
</evidence>
<evidence type="ECO:0000313" key="3">
    <source>
        <dbReference type="Proteomes" id="UP001447188"/>
    </source>
</evidence>
<accession>A0ABR3GJM1</accession>
<sequence>MQYSFNILFALLPALVTAQSFANSTTSAPSTEITSFPTLIPTHSFPNGTNSITKPVSTRGNVTRTVTGSDGVVSTATSIVIVSPTDDPAASSPALSATNSAGLAPNSANGVGNSAGAFAIGMIVLLVGRLL</sequence>
<evidence type="ECO:0000313" key="2">
    <source>
        <dbReference type="EMBL" id="KAL0636129.1"/>
    </source>
</evidence>
<dbReference type="EMBL" id="JBBBZM010000056">
    <property type="protein sequence ID" value="KAL0636129.1"/>
    <property type="molecule type" value="Genomic_DNA"/>
</dbReference>
<dbReference type="Proteomes" id="UP001447188">
    <property type="component" value="Unassembled WGS sequence"/>
</dbReference>
<reference evidence="2 3" key="1">
    <citation type="submission" date="2024-02" db="EMBL/GenBank/DDBJ databases">
        <title>Discinaceae phylogenomics.</title>
        <authorList>
            <person name="Dirks A.C."/>
            <person name="James T.Y."/>
        </authorList>
    </citation>
    <scope>NUCLEOTIDE SEQUENCE [LARGE SCALE GENOMIC DNA]</scope>
    <source>
        <strain evidence="2 3">ACD0624</strain>
    </source>
</reference>
<gene>
    <name evidence="2" type="ORF">Q9L58_004918</name>
</gene>
<feature type="signal peptide" evidence="1">
    <location>
        <begin position="1"/>
        <end position="18"/>
    </location>
</feature>
<keyword evidence="1" id="KW-0732">Signal</keyword>
<feature type="chain" id="PRO_5045477404" evidence="1">
    <location>
        <begin position="19"/>
        <end position="131"/>
    </location>
</feature>
<organism evidence="2 3">
    <name type="scientific">Discina gigas</name>
    <dbReference type="NCBI Taxonomy" id="1032678"/>
    <lineage>
        <taxon>Eukaryota</taxon>
        <taxon>Fungi</taxon>
        <taxon>Dikarya</taxon>
        <taxon>Ascomycota</taxon>
        <taxon>Pezizomycotina</taxon>
        <taxon>Pezizomycetes</taxon>
        <taxon>Pezizales</taxon>
        <taxon>Discinaceae</taxon>
        <taxon>Discina</taxon>
    </lineage>
</organism>
<proteinExistence type="predicted"/>
<protein>
    <submittedName>
        <fullName evidence="2">Uncharacterized protein</fullName>
    </submittedName>
</protein>
<name>A0ABR3GJM1_9PEZI</name>
<comment type="caution">
    <text evidence="2">The sequence shown here is derived from an EMBL/GenBank/DDBJ whole genome shotgun (WGS) entry which is preliminary data.</text>
</comment>
<keyword evidence="3" id="KW-1185">Reference proteome</keyword>